<reference evidence="2" key="1">
    <citation type="submission" date="2018-05" db="EMBL/GenBank/DDBJ databases">
        <authorList>
            <person name="Lanie J.A."/>
            <person name="Ng W.-L."/>
            <person name="Kazmierczak K.M."/>
            <person name="Andrzejewski T.M."/>
            <person name="Davidsen T.M."/>
            <person name="Wayne K.J."/>
            <person name="Tettelin H."/>
            <person name="Glass J.I."/>
            <person name="Rusch D."/>
            <person name="Podicherti R."/>
            <person name="Tsui H.-C.T."/>
            <person name="Winkler M.E."/>
        </authorList>
    </citation>
    <scope>NUCLEOTIDE SEQUENCE</scope>
</reference>
<evidence type="ECO:0000256" key="1">
    <source>
        <dbReference type="SAM" id="Phobius"/>
    </source>
</evidence>
<keyword evidence="1" id="KW-1133">Transmembrane helix</keyword>
<organism evidence="2">
    <name type="scientific">marine metagenome</name>
    <dbReference type="NCBI Taxonomy" id="408172"/>
    <lineage>
        <taxon>unclassified sequences</taxon>
        <taxon>metagenomes</taxon>
        <taxon>ecological metagenomes</taxon>
    </lineage>
</organism>
<keyword evidence="1" id="KW-0812">Transmembrane</keyword>
<name>A0A382FGD5_9ZZZZ</name>
<protein>
    <submittedName>
        <fullName evidence="2">Uncharacterized protein</fullName>
    </submittedName>
</protein>
<evidence type="ECO:0000313" key="2">
    <source>
        <dbReference type="EMBL" id="SVB61041.1"/>
    </source>
</evidence>
<keyword evidence="1" id="KW-0472">Membrane</keyword>
<proteinExistence type="predicted"/>
<feature type="transmembrane region" description="Helical" evidence="1">
    <location>
        <begin position="7"/>
        <end position="24"/>
    </location>
</feature>
<dbReference type="EMBL" id="UINC01049358">
    <property type="protein sequence ID" value="SVB61041.1"/>
    <property type="molecule type" value="Genomic_DNA"/>
</dbReference>
<accession>A0A382FGD5</accession>
<gene>
    <name evidence="2" type="ORF">METZ01_LOCUS213895</name>
</gene>
<dbReference type="AlphaFoldDB" id="A0A382FGD5"/>
<sequence>MIKHTIRITVGIVLVIIGLIGGLIPIFQGWMFGIPGLIILADYFPPIRRILNWGRKKAGINKKYSE</sequence>